<reference evidence="1" key="1">
    <citation type="journal article" date="2005" name="Appl. Microbiol. Biotechnol.">
        <title>A novel nicotinoprotein aldehyde dehydrogenase involved in polyethylene glycol degradation.</title>
        <authorList>
            <person name="Ohta T."/>
            <person name="Tani A."/>
            <person name="Kimbara K."/>
            <person name="Kawai F."/>
        </authorList>
    </citation>
    <scope>NUCLEOTIDE SEQUENCE</scope>
    <source>
        <strain evidence="1">103</strain>
    </source>
</reference>
<reference evidence="1" key="3">
    <citation type="journal article" date="2007" name="Microbiology">
        <title>Structure and conservation of a polyethylene glycol-degradative operon in sphingomonads.</title>
        <authorList>
            <person name="Tani A."/>
            <person name="Charoenpanich J."/>
            <person name="Mori T."/>
            <person name="Takeichi M."/>
            <person name="Kimbara K."/>
            <person name="Kawai F."/>
        </authorList>
    </citation>
    <scope>NUCLEOTIDE SEQUENCE</scope>
    <source>
        <strain evidence="1">103</strain>
    </source>
</reference>
<protein>
    <submittedName>
        <fullName evidence="1">Uncharacterized protein</fullName>
    </submittedName>
</protein>
<dbReference type="EMBL" id="AB196775">
    <property type="protein sequence ID" value="BAF98444.1"/>
    <property type="molecule type" value="Genomic_DNA"/>
</dbReference>
<evidence type="ECO:0000313" key="1">
    <source>
        <dbReference type="EMBL" id="BAF98444.1"/>
    </source>
</evidence>
<name>A9ZM05_SPHMC</name>
<proteinExistence type="predicted"/>
<sequence>MLPATYANLRSECPLLGISPTVCRDRISAHRKGPKMGVLQGVFLAKLIENCQFNSCLSEVGGSLLRYQVQIIFKPSISGSFLPFVEVLPMATHLRPKARCLDKSHRI</sequence>
<accession>A9ZM05</accession>
<dbReference type="AlphaFoldDB" id="A9ZM05"/>
<reference evidence="1" key="2">
    <citation type="journal article" date="2006" name="Microbiology">
        <title>Dual regulation of a polyethylene glycol degradative operon by AraC-type and GalR-type regulators in Sphingopyxis macrogoltabida strain 103.</title>
        <authorList>
            <person name="Charoenpanich J."/>
            <person name="Tani A."/>
            <person name="Moriwaki N."/>
            <person name="Kimbara K."/>
            <person name="Kawai F."/>
        </authorList>
    </citation>
    <scope>NUCLEOTIDE SEQUENCE</scope>
    <source>
        <strain evidence="1">103</strain>
    </source>
</reference>
<organism evidence="1">
    <name type="scientific">Sphingopyxis macrogoltabida</name>
    <name type="common">Sphingomonas macrogoltabidus</name>
    <dbReference type="NCBI Taxonomy" id="33050"/>
    <lineage>
        <taxon>Bacteria</taxon>
        <taxon>Pseudomonadati</taxon>
        <taxon>Pseudomonadota</taxon>
        <taxon>Alphaproteobacteria</taxon>
        <taxon>Sphingomonadales</taxon>
        <taxon>Sphingomonadaceae</taxon>
        <taxon>Sphingopyxis</taxon>
    </lineage>
</organism>